<dbReference type="Proteomes" id="UP001556040">
    <property type="component" value="Unassembled WGS sequence"/>
</dbReference>
<evidence type="ECO:0000313" key="2">
    <source>
        <dbReference type="Proteomes" id="UP001556040"/>
    </source>
</evidence>
<organism evidence="1 2">
    <name type="scientific">Jeotgalibacillus marinus</name>
    <dbReference type="NCBI Taxonomy" id="86667"/>
    <lineage>
        <taxon>Bacteria</taxon>
        <taxon>Bacillati</taxon>
        <taxon>Bacillota</taxon>
        <taxon>Bacilli</taxon>
        <taxon>Bacillales</taxon>
        <taxon>Caryophanaceae</taxon>
        <taxon>Jeotgalibacillus</taxon>
    </lineage>
</organism>
<accession>A0ABV3Q559</accession>
<gene>
    <name evidence="1" type="ORF">AB1471_11820</name>
</gene>
<protein>
    <submittedName>
        <fullName evidence="1">Uncharacterized protein</fullName>
    </submittedName>
</protein>
<reference evidence="1 2" key="1">
    <citation type="journal article" date="1979" name="Int. J. Syst. Evol. Microbiol.">
        <title>Bacillus globisporus subsp. marinus subsp. nov.</title>
        <authorList>
            <person name="Liu H."/>
        </authorList>
    </citation>
    <scope>NUCLEOTIDE SEQUENCE [LARGE SCALE GENOMIC DNA]</scope>
    <source>
        <strain evidence="1 2">DSM 1297</strain>
    </source>
</reference>
<dbReference type="RefSeq" id="WP_367779968.1">
    <property type="nucleotide sequence ID" value="NZ_JBFMIA010000010.1"/>
</dbReference>
<name>A0ABV3Q559_9BACL</name>
<comment type="caution">
    <text evidence="1">The sequence shown here is derived from an EMBL/GenBank/DDBJ whole genome shotgun (WGS) entry which is preliminary data.</text>
</comment>
<evidence type="ECO:0000313" key="1">
    <source>
        <dbReference type="EMBL" id="MEW9502480.1"/>
    </source>
</evidence>
<keyword evidence="2" id="KW-1185">Reference proteome</keyword>
<proteinExistence type="predicted"/>
<feature type="non-terminal residue" evidence="1">
    <location>
        <position position="1"/>
    </location>
</feature>
<dbReference type="EMBL" id="JBFMIA010000010">
    <property type="protein sequence ID" value="MEW9502480.1"/>
    <property type="molecule type" value="Genomic_DNA"/>
</dbReference>
<sequence>PEGGSSIEWTTNTYHQFEGKKNDIVQLQNGIFLNVHEDHSSNTIRYQLGKYDDDHVDWMASFEEPIIEEPIPEEPIPIEWSPPPPPDSNIPPPTNLPQLEILDRFNVRGHSVYSTGKTPSITVLKNGLVLSVMEKDGKLNYQLGENYDFRMYWTGYIQYGEGKNPSIALLENGHIIEMHEGPNNGLYYNLGEYTGDNKINWYSKDNYYATGDKPNVTVLRGDGLWDSEVVVVNEGWGPFNDALYYGYGTIDGGTTIDWVTDQSRGRQYDKGHMPSVATLDNGLFLKSHKSQWNSHLWQSVNKLSSNFLPRVGDQYKYEPNGSNNPVSLQLNNGFILNMFDDRGSDKAFFKTGTLNSSGESVDWTSPNVSDFEGENIDVVQLKNGYLLSVHEDPNSDSIRYSMGRYKYEGSNRVVWWQYF</sequence>